<dbReference type="Pfam" id="PF12680">
    <property type="entry name" value="SnoaL_2"/>
    <property type="match status" value="1"/>
</dbReference>
<dbReference type="PANTHER" id="PTHR41252:SF1">
    <property type="entry name" value="BLR2505 PROTEIN"/>
    <property type="match status" value="1"/>
</dbReference>
<protein>
    <submittedName>
        <fullName evidence="2">Nuclear transport factor 2 family protein</fullName>
    </submittedName>
</protein>
<dbReference type="KEGG" id="snan:I6N98_06785"/>
<dbReference type="SUPFAM" id="SSF54427">
    <property type="entry name" value="NTF2-like"/>
    <property type="match status" value="1"/>
</dbReference>
<dbReference type="InterPro" id="IPR037401">
    <property type="entry name" value="SnoaL-like"/>
</dbReference>
<evidence type="ECO:0000259" key="1">
    <source>
        <dbReference type="Pfam" id="PF12680"/>
    </source>
</evidence>
<dbReference type="InterPro" id="IPR032710">
    <property type="entry name" value="NTF2-like_dom_sf"/>
</dbReference>
<reference evidence="2 3" key="1">
    <citation type="submission" date="2020-12" db="EMBL/GenBank/DDBJ databases">
        <authorList>
            <person name="Shan Y."/>
        </authorList>
    </citation>
    <scope>NUCLEOTIDE SEQUENCE [LARGE SCALE GENOMIC DNA]</scope>
    <source>
        <strain evidence="3">csc3.9</strain>
    </source>
</reference>
<name>A0A7T4URB2_9GAMM</name>
<dbReference type="PANTHER" id="PTHR41252">
    <property type="entry name" value="BLR2505 PROTEIN"/>
    <property type="match status" value="1"/>
</dbReference>
<dbReference type="Proteomes" id="UP000596063">
    <property type="component" value="Chromosome"/>
</dbReference>
<keyword evidence="3" id="KW-1185">Reference proteome</keyword>
<dbReference type="EMBL" id="CP066167">
    <property type="protein sequence ID" value="QQD19551.1"/>
    <property type="molecule type" value="Genomic_DNA"/>
</dbReference>
<evidence type="ECO:0000313" key="2">
    <source>
        <dbReference type="EMBL" id="QQD19551.1"/>
    </source>
</evidence>
<feature type="domain" description="SnoaL-like" evidence="1">
    <location>
        <begin position="9"/>
        <end position="114"/>
    </location>
</feature>
<sequence length="133" mass="15174">MMDSLAVTQEVFQRFGNHDVDGICELLDSDATIDFYGPSVIPYAGHYRGASECRRFFETVLSSVNIHVFQPDKFITEGNWVAVLGHLHLTTKRDGREITSDFAHIIECRDGKWLHFRDFMNTVVAQEAFTSND</sequence>
<dbReference type="AlphaFoldDB" id="A0A7T4URB2"/>
<accession>A0A7T4URB2</accession>
<gene>
    <name evidence="2" type="ORF">I6N98_06785</name>
</gene>
<proteinExistence type="predicted"/>
<evidence type="ECO:0000313" key="3">
    <source>
        <dbReference type="Proteomes" id="UP000596063"/>
    </source>
</evidence>
<dbReference type="Gene3D" id="3.10.450.50">
    <property type="match status" value="1"/>
</dbReference>
<organism evidence="2 3">
    <name type="scientific">Spongiibacter nanhainus</name>
    <dbReference type="NCBI Taxonomy" id="2794344"/>
    <lineage>
        <taxon>Bacteria</taxon>
        <taxon>Pseudomonadati</taxon>
        <taxon>Pseudomonadota</taxon>
        <taxon>Gammaproteobacteria</taxon>
        <taxon>Cellvibrionales</taxon>
        <taxon>Spongiibacteraceae</taxon>
        <taxon>Spongiibacter</taxon>
    </lineage>
</organism>
<dbReference type="RefSeq" id="WP_198571035.1">
    <property type="nucleotide sequence ID" value="NZ_CP066167.1"/>
</dbReference>